<evidence type="ECO:0000313" key="1">
    <source>
        <dbReference type="EMBL" id="EYB66480.1"/>
    </source>
</evidence>
<protein>
    <submittedName>
        <fullName evidence="1">Uncharacterized protein</fullName>
    </submittedName>
</protein>
<name>A0A016QK01_9DEIO</name>
<dbReference type="AlphaFoldDB" id="A0A016QK01"/>
<dbReference type="EMBL" id="JHAC01000084">
    <property type="protein sequence ID" value="EYB66480.1"/>
    <property type="molecule type" value="Genomic_DNA"/>
</dbReference>
<proteinExistence type="predicted"/>
<comment type="caution">
    <text evidence="1">The sequence shown here is derived from an EMBL/GenBank/DDBJ whole genome shotgun (WGS) entry which is preliminary data.</text>
</comment>
<dbReference type="Proteomes" id="UP000020492">
    <property type="component" value="Unassembled WGS sequence"/>
</dbReference>
<keyword evidence="2" id="KW-1185">Reference proteome</keyword>
<evidence type="ECO:0000313" key="2">
    <source>
        <dbReference type="Proteomes" id="UP000020492"/>
    </source>
</evidence>
<sequence length="91" mass="10328">MYGLMSGRAIRTPVRGAAALLLWHAIGQAAQRELAFDFQGSMIESIEEYFRGFGARLTPYSHISKASWRRQMFSHSKSTWLAARRLIGKKP</sequence>
<gene>
    <name evidence="1" type="ORF">DEIPH_ctg105orf0001</name>
</gene>
<organism evidence="1 2">
    <name type="scientific">Deinococcus phoenicis</name>
    <dbReference type="NCBI Taxonomy" id="1476583"/>
    <lineage>
        <taxon>Bacteria</taxon>
        <taxon>Thermotogati</taxon>
        <taxon>Deinococcota</taxon>
        <taxon>Deinococci</taxon>
        <taxon>Deinococcales</taxon>
        <taxon>Deinococcaceae</taxon>
        <taxon>Deinococcus</taxon>
    </lineage>
</organism>
<reference evidence="1 2" key="1">
    <citation type="submission" date="2014-03" db="EMBL/GenBank/DDBJ databases">
        <title>Draft genome sequence of Deinococcus phoenicis 1P10ME.</title>
        <authorList>
            <person name="Stepanov V.G."/>
            <person name="Vaishampayan P."/>
            <person name="Venkateswaran K."/>
            <person name="Fox G.E."/>
        </authorList>
    </citation>
    <scope>NUCLEOTIDE SEQUENCE [LARGE SCALE GENOMIC DNA]</scope>
    <source>
        <strain evidence="1 2">1P10ME</strain>
    </source>
</reference>
<dbReference type="PATRIC" id="fig|1476583.3.peg.3519"/>
<accession>A0A016QK01</accession>